<feature type="region of interest" description="Disordered" evidence="2">
    <location>
        <begin position="1882"/>
        <end position="1908"/>
    </location>
</feature>
<evidence type="ECO:0000259" key="3">
    <source>
        <dbReference type="SMART" id="SM00722"/>
    </source>
</evidence>
<keyword evidence="5" id="KW-1185">Reference proteome</keyword>
<organism evidence="4 5">
    <name type="scientific">Bodo saltans</name>
    <name type="common">Flagellated protozoan</name>
    <dbReference type="NCBI Taxonomy" id="75058"/>
    <lineage>
        <taxon>Eukaryota</taxon>
        <taxon>Discoba</taxon>
        <taxon>Euglenozoa</taxon>
        <taxon>Kinetoplastea</taxon>
        <taxon>Metakinetoplastina</taxon>
        <taxon>Eubodonida</taxon>
        <taxon>Bodonidae</taxon>
        <taxon>Bodo</taxon>
    </lineage>
</organism>
<accession>A0A0S4IIV7</accession>
<dbReference type="InterPro" id="IPR011050">
    <property type="entry name" value="Pectin_lyase_fold/virulence"/>
</dbReference>
<reference evidence="5" key="1">
    <citation type="submission" date="2015-09" db="EMBL/GenBank/DDBJ databases">
        <authorList>
            <consortium name="Pathogen Informatics"/>
        </authorList>
    </citation>
    <scope>NUCLEOTIDE SEQUENCE [LARGE SCALE GENOMIC DNA]</scope>
    <source>
        <strain evidence="5">Lake Konstanz</strain>
    </source>
</reference>
<dbReference type="PANTHER" id="PTHR22990">
    <property type="entry name" value="F-BOX ONLY PROTEIN"/>
    <property type="match status" value="1"/>
</dbReference>
<evidence type="ECO:0000313" key="4">
    <source>
        <dbReference type="EMBL" id="CUE73294.1"/>
    </source>
</evidence>
<dbReference type="InterPro" id="IPR051550">
    <property type="entry name" value="SCF-Subunits/Alg-Epimerases"/>
</dbReference>
<evidence type="ECO:0000256" key="2">
    <source>
        <dbReference type="SAM" id="MobiDB-lite"/>
    </source>
</evidence>
<dbReference type="PANTHER" id="PTHR22990:SF32">
    <property type="entry name" value="RIGHT HANDED BETA HELIX DOMAIN-CONTAINING PROTEIN"/>
    <property type="match status" value="1"/>
</dbReference>
<dbReference type="InterPro" id="IPR006633">
    <property type="entry name" value="Carb-bd_sugar_hydrolysis-dom"/>
</dbReference>
<dbReference type="SMART" id="SM00722">
    <property type="entry name" value="CASH"/>
    <property type="match status" value="3"/>
</dbReference>
<evidence type="ECO:0000256" key="1">
    <source>
        <dbReference type="ARBA" id="ARBA00022737"/>
    </source>
</evidence>
<dbReference type="VEuPathDB" id="TriTrypDB:BSAL_55025"/>
<dbReference type="EMBL" id="CYKH01000146">
    <property type="protein sequence ID" value="CUE73294.1"/>
    <property type="molecule type" value="Genomic_DNA"/>
</dbReference>
<dbReference type="SMART" id="SM00710">
    <property type="entry name" value="PbH1"/>
    <property type="match status" value="34"/>
</dbReference>
<feature type="domain" description="Carbohydrate-binding/sugar hydrolysis" evidence="3">
    <location>
        <begin position="1584"/>
        <end position="1705"/>
    </location>
</feature>
<dbReference type="Proteomes" id="UP000051952">
    <property type="component" value="Unassembled WGS sequence"/>
</dbReference>
<name>A0A0S4IIV7_BODSA</name>
<protein>
    <recommendedName>
        <fullName evidence="3">Carbohydrate-binding/sugar hydrolysis domain-containing protein</fullName>
    </recommendedName>
</protein>
<dbReference type="Pfam" id="PF13229">
    <property type="entry name" value="Beta_helix"/>
    <property type="match status" value="7"/>
</dbReference>
<dbReference type="Gene3D" id="2.160.20.10">
    <property type="entry name" value="Single-stranded right-handed beta-helix, Pectin lyase-like"/>
    <property type="match status" value="7"/>
</dbReference>
<gene>
    <name evidence="4" type="ORF">BSAL_55025</name>
</gene>
<feature type="domain" description="Carbohydrate-binding/sugar hydrolysis" evidence="3">
    <location>
        <begin position="667"/>
        <end position="814"/>
    </location>
</feature>
<dbReference type="InterPro" id="IPR039448">
    <property type="entry name" value="Beta_helix"/>
</dbReference>
<dbReference type="GO" id="GO:0006511">
    <property type="term" value="P:ubiquitin-dependent protein catabolic process"/>
    <property type="evidence" value="ECO:0007669"/>
    <property type="project" value="TreeGrafter"/>
</dbReference>
<dbReference type="InterPro" id="IPR012334">
    <property type="entry name" value="Pectin_lyas_fold"/>
</dbReference>
<dbReference type="SUPFAM" id="SSF51126">
    <property type="entry name" value="Pectin lyase-like"/>
    <property type="match status" value="11"/>
</dbReference>
<feature type="domain" description="Carbohydrate-binding/sugar hydrolysis" evidence="3">
    <location>
        <begin position="1037"/>
        <end position="1187"/>
    </location>
</feature>
<feature type="region of interest" description="Disordered" evidence="2">
    <location>
        <begin position="1924"/>
        <end position="1969"/>
    </location>
</feature>
<dbReference type="InterPro" id="IPR006626">
    <property type="entry name" value="PbH1"/>
</dbReference>
<dbReference type="OrthoDB" id="427974at2759"/>
<proteinExistence type="predicted"/>
<keyword evidence="1" id="KW-0677">Repeat</keyword>
<dbReference type="InterPro" id="IPR007742">
    <property type="entry name" value="NosD_dom"/>
</dbReference>
<dbReference type="Pfam" id="PF05048">
    <property type="entry name" value="NosD"/>
    <property type="match status" value="1"/>
</dbReference>
<evidence type="ECO:0000313" key="5">
    <source>
        <dbReference type="Proteomes" id="UP000051952"/>
    </source>
</evidence>
<sequence>MIVFTMLVSPQFSLAQKREVTTYLVTPRDRGSLHCSIQQAIDKADPYSRIVLACGQYFESVTLQQPLEIVGEEGAELPEISARGVCLSLLGDVETYFENVRFTTKVAQFTSKAAARGSASQTSVRITGGRPTFLKCAMTSLFVGGDAVPTITKCTIQGNVNGSGLTIAENGAGEFSDNIISNHLPFAVHVKSRQSPLFQGNTIFQDPKFRHQIPADQYVETHGGAVLISQDNLDSDDVKRSIAPRFINNRIGDEVALVPFSTSTFESLSHPNVALNGDFEQFFAERRTVVVDAGCSPYFEDNTITGGHIGVSLGTGCSGTFSNNTISHSSVVGIVSGALSTTVVRFNVVSHCATGIFAQSTSATLTQNSVKENIGSGIMLLIGADDTFHMEGNSFVGNDVGICIRPSFTPNRLKGMERSALEPHGAPGALLEKNYVCSNKSAGISVTGDGFKVTLRDIEIGSNGKFGVYCSFGASPVFDNVRFDRGTVGALSERSANPQILNCHFTGQSEAAIVARDRGLGHFAGNTIGGFTKFGILVDDGGCPTATENKLASTSGTAISVTHGGTGRFWKNSIDMVATGLSVSSFGDPLFWENHISSCTEMGVHIFDEGCGTITSNTISACAVGIGCSLGGEGVVRANIIKACTRFGLISSEGSMLVVEKNIFEGNIGGNILLEGRDNVAFVRRNHISGSSGFGVRSCREASGDVIQNICSNNRDGGIGSETLGNTTFKDNICRNERGPGIVIKTQGKGLFTGNRVENGEGVGVELHPQSHASLEDCVFSRNLMCGVLLHNACGGHLKRCRIEGNRASGIEFHGISCISACVLEDLIISGNVGEGLRILDHCALKLAASTISDHDLGVYFQCSGPSLLEHCTIENNRVGARFEKGGVATVTSSTFRSQGEADVSFSGEGSGFVKTCVMGEGSDVSVLGSYNGGGEISDCKISSAMSAGVKLLKNCFIVVRNSHIENCHRFGLLCEGMSQGTVKNCRITGCVEGNVKLLPFASPTILSCTIESSKTSGIIIESRSGRIEGNTIQENMEHGILFDEAVTAKDNAESVLRGSTSNRRRSVATSRKAAKAEISTSESYASSDIACVKNTIKKNGGAGVYFSNGTSADLYDNDILMNSASGVVVGSGCTPTIGTGNRVHRNSECGVVLKDHSSATISKSKVFQNDPCNVELHERSAGSIIECDILDATVDGIRTTDSIAQIKACKISGCAQGSGIVLQGPNKHLQIVECEFAGNGIGACADINGASAQIRKNTFRHNIICGIKVENGGCPEMIENTFEQGTLGVMLRDGAGGLLLNNTFGKNAEALSITGTGIATICKENAFSENEKGIVLRQTDNTLILEQSIFGPSDSAAISCEDGAKGIIRDNKFCGGNRGVLISASAAPLVSSNSFEGCRCGVELVGRSTPKIEKNYFTGCDVGCRSSTIATSGVLVSCNVFHSCPMAGILTEKQSLLVASRNIFTDCNVTPQSCGVLSTDGGAGTFTENDFHNNSIAVMGTANGLGEFARCMFHDNRQGCVMEHNARTSFERCTFFNNSTGDVLSRSGGAPTFRNCFFSKGTTSIQLLQGGAGNFSANMFRDSQVAFVIEDAGAASASNNYISSCAVGVLLRKAPPRGLAFTRNVITGCDVGIHGLAGGGGMLSQNFVTQGDIGVIFEKKSQLKLTHNTFYKLAKTGVSVKGNGNTQLANNIIQDCAVTGMSIVIPNMDRGGGGPVDSDVTPIVITENYFVGSRTNIQVISGEAVMRKNHVQRGDFGMTVLPEAKLVLDGNVFYDGMRASFTMGSRQCTLSNNIFYSLSDGGAFETTHDANPILSKDNSVYNSCSCKFAPPATLAPAKQIDVEAFRAKDVLASLQTALLPLHTTDAPDCGHCGCSAIPGSHERRGPPSATNDPLDAVGSVPGLEHRRSTVSLLKKASSSAALLRRRRSSVADGDFLGHSSSMVEMPPTPPSRGPAAGASFRRQSNAKK</sequence>